<keyword evidence="1" id="KW-0472">Membrane</keyword>
<dbReference type="EMBL" id="CP064981">
    <property type="protein sequence ID" value="QQR92882.1"/>
    <property type="molecule type" value="Genomic_DNA"/>
</dbReference>
<name>A0A7T9DKA0_9ARCH</name>
<feature type="transmembrane region" description="Helical" evidence="1">
    <location>
        <begin position="233"/>
        <end position="251"/>
    </location>
</feature>
<organism evidence="2">
    <name type="scientific">Candidatus Iainarchaeum sp</name>
    <dbReference type="NCBI Taxonomy" id="3101447"/>
    <lineage>
        <taxon>Archaea</taxon>
        <taxon>Candidatus Iainarchaeota</taxon>
        <taxon>Candidatus Iainarchaeia</taxon>
        <taxon>Candidatus Iainarchaeales</taxon>
        <taxon>Candidatus Iainarchaeaceae</taxon>
        <taxon>Candidatus Iainarchaeum</taxon>
    </lineage>
</organism>
<dbReference type="Proteomes" id="UP000596004">
    <property type="component" value="Chromosome"/>
</dbReference>
<reference evidence="2" key="1">
    <citation type="submission" date="2020-11" db="EMBL/GenBank/DDBJ databases">
        <title>Connecting structure to function with the recovery of over 1000 high-quality activated sludge metagenome-assembled genomes encoding full-length rRNA genes using long-read sequencing.</title>
        <authorList>
            <person name="Singleton C.M."/>
            <person name="Petriglieri F."/>
            <person name="Kristensen J.M."/>
            <person name="Kirkegaard R.H."/>
            <person name="Michaelsen T.Y."/>
            <person name="Andersen M.H."/>
            <person name="Karst S.M."/>
            <person name="Dueholm M.S."/>
            <person name="Nielsen P.H."/>
            <person name="Albertsen M."/>
        </authorList>
    </citation>
    <scope>NUCLEOTIDE SEQUENCE</scope>
    <source>
        <strain evidence="2">Fred_18-Q3-R57-64_BAT3C.431</strain>
    </source>
</reference>
<evidence type="ECO:0000313" key="2">
    <source>
        <dbReference type="EMBL" id="QQR92882.1"/>
    </source>
</evidence>
<protein>
    <submittedName>
        <fullName evidence="2">Uncharacterized protein</fullName>
    </submittedName>
</protein>
<sequence length="257" mass="29006">MQHFPGNSLPLNIKLEEVQAMVEEELGEQAWKDAQIKSTKLELCPYYTFVFDTYSEEEESNTKIKNVAENVHGKSSLNAVKNELDEVIAEMVDPETIQAEFSVANTVTVEQKKPRFPAEDAKSVAQIKIAAQEHVPRANVHISGLQLVYVPFWVAKVELEEENEVKLRINGFTGEFENENPVEYRGKSPTELVGETLSDLRSPSNWVEYIISILKDIGDVILKPDAEHPNRRMVIFILIVIAIILLAIGFVKLPVPH</sequence>
<keyword evidence="1" id="KW-1133">Transmembrane helix</keyword>
<proteinExistence type="predicted"/>
<evidence type="ECO:0000256" key="1">
    <source>
        <dbReference type="SAM" id="Phobius"/>
    </source>
</evidence>
<gene>
    <name evidence="2" type="ORF">IPJ89_01395</name>
</gene>
<keyword evidence="1" id="KW-0812">Transmembrane</keyword>
<accession>A0A7T9DKA0</accession>
<dbReference type="AlphaFoldDB" id="A0A7T9DKA0"/>